<evidence type="ECO:0000313" key="7">
    <source>
        <dbReference type="EMBL" id="KAF7504185.1"/>
    </source>
</evidence>
<dbReference type="InterPro" id="IPR001138">
    <property type="entry name" value="Zn2Cys6_DnaBD"/>
</dbReference>
<dbReference type="InterPro" id="IPR051127">
    <property type="entry name" value="Fungal_SecMet_Regulators"/>
</dbReference>
<evidence type="ECO:0000256" key="3">
    <source>
        <dbReference type="ARBA" id="ARBA00023163"/>
    </source>
</evidence>
<feature type="compositionally biased region" description="Low complexity" evidence="5">
    <location>
        <begin position="115"/>
        <end position="125"/>
    </location>
</feature>
<feature type="compositionally biased region" description="Low complexity" evidence="5">
    <location>
        <begin position="24"/>
        <end position="36"/>
    </location>
</feature>
<dbReference type="Proteomes" id="UP000606974">
    <property type="component" value="Unassembled WGS sequence"/>
</dbReference>
<feature type="compositionally biased region" description="Polar residues" evidence="5">
    <location>
        <begin position="143"/>
        <end position="160"/>
    </location>
</feature>
<keyword evidence="3" id="KW-0804">Transcription</keyword>
<dbReference type="PROSITE" id="PS00463">
    <property type="entry name" value="ZN2_CY6_FUNGAL_1"/>
    <property type="match status" value="1"/>
</dbReference>
<dbReference type="OrthoDB" id="4330117at2759"/>
<dbReference type="SUPFAM" id="SSF57701">
    <property type="entry name" value="Zn2/Cys6 DNA-binding domain"/>
    <property type="match status" value="1"/>
</dbReference>
<feature type="region of interest" description="Disordered" evidence="5">
    <location>
        <begin position="110"/>
        <end position="166"/>
    </location>
</feature>
<keyword evidence="4" id="KW-0539">Nucleus</keyword>
<evidence type="ECO:0000256" key="1">
    <source>
        <dbReference type="ARBA" id="ARBA00023015"/>
    </source>
</evidence>
<protein>
    <recommendedName>
        <fullName evidence="6">Zn(2)-C6 fungal-type domain-containing protein</fullName>
    </recommendedName>
</protein>
<feature type="region of interest" description="Disordered" evidence="5">
    <location>
        <begin position="183"/>
        <end position="210"/>
    </location>
</feature>
<accession>A0A8H7AFE2</accession>
<dbReference type="InterPro" id="IPR036864">
    <property type="entry name" value="Zn2-C6_fun-type_DNA-bd_sf"/>
</dbReference>
<dbReference type="GO" id="GO:0008270">
    <property type="term" value="F:zinc ion binding"/>
    <property type="evidence" value="ECO:0007669"/>
    <property type="project" value="InterPro"/>
</dbReference>
<dbReference type="PANTHER" id="PTHR47424:SF3">
    <property type="entry name" value="REGULATORY PROTEIN GAL4"/>
    <property type="match status" value="1"/>
</dbReference>
<dbReference type="CDD" id="cd00067">
    <property type="entry name" value="GAL4"/>
    <property type="match status" value="1"/>
</dbReference>
<name>A0A8H7AFE2_9EURO</name>
<keyword evidence="2" id="KW-0238">DNA-binding</keyword>
<dbReference type="PROSITE" id="PS50048">
    <property type="entry name" value="ZN2_CY6_FUNGAL_2"/>
    <property type="match status" value="1"/>
</dbReference>
<dbReference type="GO" id="GO:0005634">
    <property type="term" value="C:nucleus"/>
    <property type="evidence" value="ECO:0007669"/>
    <property type="project" value="TreeGrafter"/>
</dbReference>
<dbReference type="EMBL" id="JAACFV010000146">
    <property type="protein sequence ID" value="KAF7504185.1"/>
    <property type="molecule type" value="Genomic_DNA"/>
</dbReference>
<feature type="domain" description="Zn(2)-C6 fungal-type" evidence="6">
    <location>
        <begin position="41"/>
        <end position="70"/>
    </location>
</feature>
<dbReference type="CDD" id="cd12148">
    <property type="entry name" value="fungal_TF_MHR"/>
    <property type="match status" value="1"/>
</dbReference>
<evidence type="ECO:0000259" key="6">
    <source>
        <dbReference type="PROSITE" id="PS50048"/>
    </source>
</evidence>
<dbReference type="GO" id="GO:0000981">
    <property type="term" value="F:DNA-binding transcription factor activity, RNA polymerase II-specific"/>
    <property type="evidence" value="ECO:0007669"/>
    <property type="project" value="InterPro"/>
</dbReference>
<comment type="caution">
    <text evidence="7">The sequence shown here is derived from an EMBL/GenBank/DDBJ whole genome shotgun (WGS) entry which is preliminary data.</text>
</comment>
<sequence length="324" mass="35852">MDDNQGMRKRRATSTETGTPGPRTNAPKSTTTSNTNANKQACVACRQRKIRCDAQRPCAYCISKKKDCVYGPAFRRAQCAQAVIATQSHQHHIVRHVDALENIIRELERTKSKRLPSTSKSSPSSADSIRQEGRTDGRENDVDANTGTSDTVNSRASSSHGARKRYGKSSSLHFALKVKASATAMAEGSDHQQSPLPETGDVEDAEDGEEEWTVDFTGLSPGMAQLLLYCHVAKVLFDVYFEAIHPIWPFLLEHESRQLFSDTWTSDLPPNPLWMVQLNLIMSLAASITKARAMVSAFMALRRRVQAKVSTSVRRATSTQTLSR</sequence>
<evidence type="ECO:0000256" key="2">
    <source>
        <dbReference type="ARBA" id="ARBA00023125"/>
    </source>
</evidence>
<proteinExistence type="predicted"/>
<evidence type="ECO:0000313" key="8">
    <source>
        <dbReference type="Proteomes" id="UP000606974"/>
    </source>
</evidence>
<gene>
    <name evidence="7" type="ORF">GJ744_002604</name>
</gene>
<feature type="region of interest" description="Disordered" evidence="5">
    <location>
        <begin position="1"/>
        <end position="36"/>
    </location>
</feature>
<reference evidence="7" key="1">
    <citation type="submission" date="2020-02" db="EMBL/GenBank/DDBJ databases">
        <authorList>
            <person name="Palmer J.M."/>
        </authorList>
    </citation>
    <scope>NUCLEOTIDE SEQUENCE</scope>
    <source>
        <strain evidence="7">EPUS1.4</strain>
        <tissue evidence="7">Thallus</tissue>
    </source>
</reference>
<dbReference type="PANTHER" id="PTHR47424">
    <property type="entry name" value="REGULATORY PROTEIN GAL4"/>
    <property type="match status" value="1"/>
</dbReference>
<dbReference type="GO" id="GO:0000435">
    <property type="term" value="P:positive regulation of transcription from RNA polymerase II promoter by galactose"/>
    <property type="evidence" value="ECO:0007669"/>
    <property type="project" value="TreeGrafter"/>
</dbReference>
<dbReference type="SMART" id="SM00066">
    <property type="entry name" value="GAL4"/>
    <property type="match status" value="1"/>
</dbReference>
<feature type="compositionally biased region" description="Acidic residues" evidence="5">
    <location>
        <begin position="200"/>
        <end position="210"/>
    </location>
</feature>
<feature type="compositionally biased region" description="Basic and acidic residues" evidence="5">
    <location>
        <begin position="129"/>
        <end position="141"/>
    </location>
</feature>
<dbReference type="GO" id="GO:0000978">
    <property type="term" value="F:RNA polymerase II cis-regulatory region sequence-specific DNA binding"/>
    <property type="evidence" value="ECO:0007669"/>
    <property type="project" value="TreeGrafter"/>
</dbReference>
<keyword evidence="8" id="KW-1185">Reference proteome</keyword>
<dbReference type="Pfam" id="PF00172">
    <property type="entry name" value="Zn_clus"/>
    <property type="match status" value="1"/>
</dbReference>
<dbReference type="AlphaFoldDB" id="A0A8H7AFE2"/>
<dbReference type="Gene3D" id="4.10.240.10">
    <property type="entry name" value="Zn(2)-C6 fungal-type DNA-binding domain"/>
    <property type="match status" value="1"/>
</dbReference>
<evidence type="ECO:0000256" key="4">
    <source>
        <dbReference type="ARBA" id="ARBA00023242"/>
    </source>
</evidence>
<keyword evidence="1" id="KW-0805">Transcription regulation</keyword>
<evidence type="ECO:0000256" key="5">
    <source>
        <dbReference type="SAM" id="MobiDB-lite"/>
    </source>
</evidence>
<organism evidence="7 8">
    <name type="scientific">Endocarpon pusillum</name>
    <dbReference type="NCBI Taxonomy" id="364733"/>
    <lineage>
        <taxon>Eukaryota</taxon>
        <taxon>Fungi</taxon>
        <taxon>Dikarya</taxon>
        <taxon>Ascomycota</taxon>
        <taxon>Pezizomycotina</taxon>
        <taxon>Eurotiomycetes</taxon>
        <taxon>Chaetothyriomycetidae</taxon>
        <taxon>Verrucariales</taxon>
        <taxon>Verrucariaceae</taxon>
        <taxon>Endocarpon</taxon>
    </lineage>
</organism>